<evidence type="ECO:0000313" key="7">
    <source>
        <dbReference type="EMBL" id="GAH37996.1"/>
    </source>
</evidence>
<dbReference type="InterPro" id="IPR022953">
    <property type="entry name" value="ATP_PFK"/>
</dbReference>
<keyword evidence="4" id="KW-0418">Kinase</keyword>
<protein>
    <recommendedName>
        <fullName evidence="6">Phosphofructokinase domain-containing protein</fullName>
    </recommendedName>
</protein>
<dbReference type="InterPro" id="IPR050929">
    <property type="entry name" value="PFKA"/>
</dbReference>
<comment type="caution">
    <text evidence="7">The sequence shown here is derived from an EMBL/GenBank/DDBJ whole genome shotgun (WGS) entry which is preliminary data.</text>
</comment>
<dbReference type="Pfam" id="PF00365">
    <property type="entry name" value="PFK"/>
    <property type="match status" value="1"/>
</dbReference>
<dbReference type="InterPro" id="IPR035966">
    <property type="entry name" value="PKF_sf"/>
</dbReference>
<dbReference type="PANTHER" id="PTHR45770">
    <property type="entry name" value="ATP-DEPENDENT 6-PHOSPHOFRUCTOKINASE 1"/>
    <property type="match status" value="1"/>
</dbReference>
<sequence length="236" mass="25619">MANAIVSQSGGPTGVINASLVGVIEEACKHKEIDRLYGGLHAVAGIVKEDFIDLKKIPIGTLERVAASPSSSLGSSRDKPDDEYCARILEVLKKRDIRYFYYIGGNDSANTCYIINNMAEREGFQLRAFHVPKTVDNDLRVTDHCPGFGTAGKFVACALMGDDLDNRALAGVKIDVIMGRHAGFLTGTSVLGRQRDDDGPHLVYIPERPFAMEKFLADVEGVFKKLGRCVIAVSEG</sequence>
<dbReference type="SUPFAM" id="SSF53784">
    <property type="entry name" value="Phosphofructokinase"/>
    <property type="match status" value="1"/>
</dbReference>
<organism evidence="7">
    <name type="scientific">marine sediment metagenome</name>
    <dbReference type="NCBI Taxonomy" id="412755"/>
    <lineage>
        <taxon>unclassified sequences</taxon>
        <taxon>metagenomes</taxon>
        <taxon>ecological metagenomes</taxon>
    </lineage>
</organism>
<comment type="cofactor">
    <cofactor evidence="1">
        <name>Mg(2+)</name>
        <dbReference type="ChEBI" id="CHEBI:18420"/>
    </cofactor>
</comment>
<dbReference type="EMBL" id="BARU01006865">
    <property type="protein sequence ID" value="GAH37996.1"/>
    <property type="molecule type" value="Genomic_DNA"/>
</dbReference>
<evidence type="ECO:0000259" key="6">
    <source>
        <dbReference type="Pfam" id="PF00365"/>
    </source>
</evidence>
<dbReference type="AlphaFoldDB" id="X1EXA1"/>
<dbReference type="Gene3D" id="3.40.50.460">
    <property type="entry name" value="Phosphofructokinase domain"/>
    <property type="match status" value="1"/>
</dbReference>
<dbReference type="UniPathway" id="UPA00109">
    <property type="reaction ID" value="UER00182"/>
</dbReference>
<evidence type="ECO:0000256" key="2">
    <source>
        <dbReference type="ARBA" id="ARBA00022679"/>
    </source>
</evidence>
<gene>
    <name evidence="7" type="ORF">S03H2_13526</name>
</gene>
<keyword evidence="5" id="KW-0460">Magnesium</keyword>
<dbReference type="NCBIfam" id="NF010675">
    <property type="entry name" value="PRK14072.1"/>
    <property type="match status" value="1"/>
</dbReference>
<accession>X1EXA1</accession>
<evidence type="ECO:0000256" key="1">
    <source>
        <dbReference type="ARBA" id="ARBA00001946"/>
    </source>
</evidence>
<dbReference type="GO" id="GO:0003872">
    <property type="term" value="F:6-phosphofructokinase activity"/>
    <property type="evidence" value="ECO:0007669"/>
    <property type="project" value="InterPro"/>
</dbReference>
<reference evidence="7" key="1">
    <citation type="journal article" date="2014" name="Front. Microbiol.">
        <title>High frequency of phylogenetically diverse reductive dehalogenase-homologous genes in deep subseafloor sedimentary metagenomes.</title>
        <authorList>
            <person name="Kawai M."/>
            <person name="Futagami T."/>
            <person name="Toyoda A."/>
            <person name="Takaki Y."/>
            <person name="Nishi S."/>
            <person name="Hori S."/>
            <person name="Arai W."/>
            <person name="Tsubouchi T."/>
            <person name="Morono Y."/>
            <person name="Uchiyama I."/>
            <person name="Ito T."/>
            <person name="Fujiyama A."/>
            <person name="Inagaki F."/>
            <person name="Takami H."/>
        </authorList>
    </citation>
    <scope>NUCLEOTIDE SEQUENCE</scope>
    <source>
        <strain evidence="7">Expedition CK06-06</strain>
    </source>
</reference>
<dbReference type="GO" id="GO:0006002">
    <property type="term" value="P:fructose 6-phosphate metabolic process"/>
    <property type="evidence" value="ECO:0007669"/>
    <property type="project" value="InterPro"/>
</dbReference>
<dbReference type="GO" id="GO:0046872">
    <property type="term" value="F:metal ion binding"/>
    <property type="evidence" value="ECO:0007669"/>
    <property type="project" value="UniProtKB-KW"/>
</dbReference>
<keyword evidence="2" id="KW-0808">Transferase</keyword>
<evidence type="ECO:0000256" key="3">
    <source>
        <dbReference type="ARBA" id="ARBA00022723"/>
    </source>
</evidence>
<keyword evidence="3" id="KW-0479">Metal-binding</keyword>
<dbReference type="Gene3D" id="3.40.50.450">
    <property type="match status" value="1"/>
</dbReference>
<name>X1EXA1_9ZZZZ</name>
<dbReference type="PRINTS" id="PR00476">
    <property type="entry name" value="PHFRCTKINASE"/>
</dbReference>
<evidence type="ECO:0000256" key="5">
    <source>
        <dbReference type="ARBA" id="ARBA00022842"/>
    </source>
</evidence>
<feature type="domain" description="Phosphofructokinase" evidence="6">
    <location>
        <begin position="5"/>
        <end position="236"/>
    </location>
</feature>
<proteinExistence type="predicted"/>
<feature type="non-terminal residue" evidence="7">
    <location>
        <position position="236"/>
    </location>
</feature>
<dbReference type="InterPro" id="IPR000023">
    <property type="entry name" value="Phosphofructokinase_dom"/>
</dbReference>
<evidence type="ECO:0000256" key="4">
    <source>
        <dbReference type="ARBA" id="ARBA00022777"/>
    </source>
</evidence>